<comment type="similarity">
    <text evidence="2">Belongs to the class I fructose-bisphosphate aldolase family.</text>
</comment>
<dbReference type="Pfam" id="PF00274">
    <property type="entry name" value="Glycolytic"/>
    <property type="match status" value="1"/>
</dbReference>
<evidence type="ECO:0000313" key="7">
    <source>
        <dbReference type="EMBL" id="MDO3396551.1"/>
    </source>
</evidence>
<dbReference type="SUPFAM" id="SSF51569">
    <property type="entry name" value="Aldolase"/>
    <property type="match status" value="1"/>
</dbReference>
<dbReference type="InterPro" id="IPR013785">
    <property type="entry name" value="Aldolase_TIM"/>
</dbReference>
<evidence type="ECO:0000256" key="6">
    <source>
        <dbReference type="ARBA" id="ARBA00029799"/>
    </source>
</evidence>
<sequence length="354" mass="36968">MPTPMPTSTPTSTATSTAQALVAPGKGLLAADESLPTMTKRLARIGVESTEATRLALRELLFTTPGLEEHVSGVILFDETIRQRTSGGALVPELLAGAGIVPGIKVDRGTVPLAGSPGEVVTQGLDGLRERLAEYAALGARFAKWRAVLRIDTGLPTPACVHANAHALARHAALAQEAGLVPVVEPEVLMDGSHSLERCAEVTAQVLREVYAELAGQRVALDATLLKPSMVLPGTLSPETEHLEDHVVAGRTVAVLRDTVPASVPGIVFLSGGQSPQQATARLDALNKLAAPQPWQLSFSYGRALQAPVLDAWRGDPANTAAAQAVLAERARLTGAARAGRYHRDKEPAAPVAG</sequence>
<dbReference type="PANTHER" id="PTHR11627">
    <property type="entry name" value="FRUCTOSE-BISPHOSPHATE ALDOLASE"/>
    <property type="match status" value="1"/>
</dbReference>
<organism evidence="7 8">
    <name type="scientific">Nocardioides cremeus</name>
    <dbReference type="NCBI Taxonomy" id="3058044"/>
    <lineage>
        <taxon>Bacteria</taxon>
        <taxon>Bacillati</taxon>
        <taxon>Actinomycetota</taxon>
        <taxon>Actinomycetes</taxon>
        <taxon>Propionibacteriales</taxon>
        <taxon>Nocardioidaceae</taxon>
        <taxon>Nocardioides</taxon>
    </lineage>
</organism>
<evidence type="ECO:0000313" key="8">
    <source>
        <dbReference type="Proteomes" id="UP001168363"/>
    </source>
</evidence>
<dbReference type="InterPro" id="IPR000741">
    <property type="entry name" value="FBA_I"/>
</dbReference>
<protein>
    <recommendedName>
        <fullName evidence="3">fructose-bisphosphate aldolase</fullName>
        <ecNumber evidence="3">4.1.2.13</ecNumber>
    </recommendedName>
    <alternativeName>
        <fullName evidence="6">Fructose-bisphosphate aldolase class I</fullName>
    </alternativeName>
</protein>
<dbReference type="GO" id="GO:0004332">
    <property type="term" value="F:fructose-bisphosphate aldolase activity"/>
    <property type="evidence" value="ECO:0007669"/>
    <property type="project" value="UniProtKB-EC"/>
</dbReference>
<dbReference type="EC" id="4.1.2.13" evidence="3"/>
<evidence type="ECO:0000256" key="3">
    <source>
        <dbReference type="ARBA" id="ARBA00013068"/>
    </source>
</evidence>
<reference evidence="7" key="1">
    <citation type="submission" date="2023-06" db="EMBL/GenBank/DDBJ databases">
        <title>Genome sequence of Nocardioides sp. SOB44.</title>
        <authorList>
            <person name="Zhang G."/>
        </authorList>
    </citation>
    <scope>NUCLEOTIDE SEQUENCE</scope>
    <source>
        <strain evidence="7">SOB44</strain>
    </source>
</reference>
<dbReference type="RefSeq" id="WP_302708641.1">
    <property type="nucleotide sequence ID" value="NZ_JAULSC010000011.1"/>
</dbReference>
<gene>
    <name evidence="7" type="ORF">QWJ41_12535</name>
</gene>
<dbReference type="EMBL" id="JAULSC010000011">
    <property type="protein sequence ID" value="MDO3396551.1"/>
    <property type="molecule type" value="Genomic_DNA"/>
</dbReference>
<evidence type="ECO:0000256" key="5">
    <source>
        <dbReference type="ARBA" id="ARBA00023239"/>
    </source>
</evidence>
<proteinExistence type="inferred from homology"/>
<evidence type="ECO:0000256" key="4">
    <source>
        <dbReference type="ARBA" id="ARBA00023152"/>
    </source>
</evidence>
<keyword evidence="8" id="KW-1185">Reference proteome</keyword>
<dbReference type="Gene3D" id="3.20.20.70">
    <property type="entry name" value="Aldolase class I"/>
    <property type="match status" value="1"/>
</dbReference>
<evidence type="ECO:0000256" key="2">
    <source>
        <dbReference type="ARBA" id="ARBA00010387"/>
    </source>
</evidence>
<keyword evidence="4" id="KW-0324">Glycolysis</keyword>
<dbReference type="Proteomes" id="UP001168363">
    <property type="component" value="Unassembled WGS sequence"/>
</dbReference>
<evidence type="ECO:0000256" key="1">
    <source>
        <dbReference type="ARBA" id="ARBA00004714"/>
    </source>
</evidence>
<dbReference type="NCBIfam" id="NF033379">
    <property type="entry name" value="FrucBisAld_I"/>
    <property type="match status" value="1"/>
</dbReference>
<accession>A0ABT8TRT7</accession>
<comment type="pathway">
    <text evidence="1">Carbohydrate degradation; glycolysis; D-glyceraldehyde 3-phosphate and glycerone phosphate from D-glucose: step 4/4.</text>
</comment>
<keyword evidence="5 7" id="KW-0456">Lyase</keyword>
<comment type="caution">
    <text evidence="7">The sequence shown here is derived from an EMBL/GenBank/DDBJ whole genome shotgun (WGS) entry which is preliminary data.</text>
</comment>
<name>A0ABT8TRT7_9ACTN</name>